<evidence type="ECO:0000313" key="14">
    <source>
        <dbReference type="EMBL" id="KAJ3056284.1"/>
    </source>
</evidence>
<feature type="compositionally biased region" description="Low complexity" evidence="12">
    <location>
        <begin position="84"/>
        <end position="98"/>
    </location>
</feature>
<feature type="transmembrane region" description="Helical" evidence="13">
    <location>
        <begin position="116"/>
        <end position="135"/>
    </location>
</feature>
<keyword evidence="15" id="KW-1185">Reference proteome</keyword>
<keyword evidence="5 13" id="KW-1133">Transmembrane helix</keyword>
<evidence type="ECO:0000256" key="5">
    <source>
        <dbReference type="ARBA" id="ARBA00022989"/>
    </source>
</evidence>
<evidence type="ECO:0000256" key="3">
    <source>
        <dbReference type="ARBA" id="ARBA00022692"/>
    </source>
</evidence>
<keyword evidence="7" id="KW-0408">Iron</keyword>
<feature type="transmembrane region" description="Helical" evidence="13">
    <location>
        <begin position="393"/>
        <end position="412"/>
    </location>
</feature>
<feature type="transmembrane region" description="Helical" evidence="13">
    <location>
        <begin position="268"/>
        <end position="290"/>
    </location>
</feature>
<keyword evidence="4" id="KW-0479">Metal-binding</keyword>
<evidence type="ECO:0000256" key="6">
    <source>
        <dbReference type="ARBA" id="ARBA00023002"/>
    </source>
</evidence>
<feature type="transmembrane region" description="Helical" evidence="13">
    <location>
        <begin position="200"/>
        <end position="218"/>
    </location>
</feature>
<keyword evidence="3 13" id="KW-0812">Transmembrane</keyword>
<dbReference type="GO" id="GO:0046872">
    <property type="term" value="F:metal ion binding"/>
    <property type="evidence" value="ECO:0007669"/>
    <property type="project" value="UniProtKB-KW"/>
</dbReference>
<feature type="transmembrane region" description="Helical" evidence="13">
    <location>
        <begin position="230"/>
        <end position="248"/>
    </location>
</feature>
<sequence length="479" mass="52762">MVLNLLPRVSCRLAACSGSASIGRVVRFSEVSSITSTPAPLLSTTLRKPLIPTLPSLQTLRQAFSSTPSRSQFVATLDAPPIQSTTTATSTSKFETTSNAETASESKPSISRPIVGYWYLFAGSLVFGIVALGGVTRLTESGLSIVEWNLIKGMKPPRSQEEWDEEFEKYKQFPEYKLLNTRMTLPEFKQIFYMEWAHRMVGRFIGLSFIIPGAYFAYKGYMTRAIRYRSLLVAALIGGQGVLGWYMVKSGLSDEIMEKPHAVPRVSQYWLSAHLGSAFVIYAVMLMTGLEILRANKVKAAQALEKFNALLKPPTVQRFARMSRGLAGLVFVTAMSGAMVAGLDAGLIYNEFPKMGEGFVPSDMWVMSTPSDRNPNPIPWYKNLLENPAAVQFNHRVLAMTTATAVSGLWLYSRRVPLPRYARIATNALLGVAAIQVTLGITTLLYLVPIPLAAAHQSGSLTLLSVALWLVHTLRRIPK</sequence>
<dbReference type="Proteomes" id="UP001212841">
    <property type="component" value="Unassembled WGS sequence"/>
</dbReference>
<evidence type="ECO:0000256" key="9">
    <source>
        <dbReference type="ARBA" id="ARBA00023136"/>
    </source>
</evidence>
<dbReference type="InterPro" id="IPR003780">
    <property type="entry name" value="COX15/CtaA_fam"/>
</dbReference>
<dbReference type="GO" id="GO:0120547">
    <property type="term" value="F:heme A synthase activity"/>
    <property type="evidence" value="ECO:0007669"/>
    <property type="project" value="UniProtKB-EC"/>
</dbReference>
<comment type="subcellular location">
    <subcellularLocation>
        <location evidence="2">Membrane</location>
        <topology evidence="2">Multi-pass membrane protein</topology>
    </subcellularLocation>
</comment>
<keyword evidence="6" id="KW-0560">Oxidoreductase</keyword>
<dbReference type="PANTHER" id="PTHR23289">
    <property type="entry name" value="CYTOCHROME C OXIDASE ASSEMBLY PROTEIN COX15"/>
    <property type="match status" value="1"/>
</dbReference>
<dbReference type="GO" id="GO:0006784">
    <property type="term" value="P:heme A biosynthetic process"/>
    <property type="evidence" value="ECO:0007669"/>
    <property type="project" value="InterPro"/>
</dbReference>
<evidence type="ECO:0000256" key="13">
    <source>
        <dbReference type="SAM" id="Phobius"/>
    </source>
</evidence>
<feature type="region of interest" description="Disordered" evidence="12">
    <location>
        <begin position="83"/>
        <end position="105"/>
    </location>
</feature>
<evidence type="ECO:0000313" key="15">
    <source>
        <dbReference type="Proteomes" id="UP001212841"/>
    </source>
</evidence>
<evidence type="ECO:0000256" key="8">
    <source>
        <dbReference type="ARBA" id="ARBA00023133"/>
    </source>
</evidence>
<keyword evidence="9 13" id="KW-0472">Membrane</keyword>
<dbReference type="Pfam" id="PF02628">
    <property type="entry name" value="COX15-CtaA"/>
    <property type="match status" value="1"/>
</dbReference>
<comment type="caution">
    <text evidence="14">The sequence shown here is derived from an EMBL/GenBank/DDBJ whole genome shotgun (WGS) entry which is preliminary data.</text>
</comment>
<gene>
    <name evidence="14" type="primary">COX15</name>
    <name evidence="14" type="ORF">HK097_007496</name>
</gene>
<feature type="transmembrane region" description="Helical" evidence="13">
    <location>
        <begin position="424"/>
        <end position="448"/>
    </location>
</feature>
<evidence type="ECO:0000256" key="11">
    <source>
        <dbReference type="ARBA" id="ARBA00048044"/>
    </source>
</evidence>
<dbReference type="EMBL" id="JADGJD010000039">
    <property type="protein sequence ID" value="KAJ3056284.1"/>
    <property type="molecule type" value="Genomic_DNA"/>
</dbReference>
<organism evidence="14 15">
    <name type="scientific">Rhizophlyctis rosea</name>
    <dbReference type="NCBI Taxonomy" id="64517"/>
    <lineage>
        <taxon>Eukaryota</taxon>
        <taxon>Fungi</taxon>
        <taxon>Fungi incertae sedis</taxon>
        <taxon>Chytridiomycota</taxon>
        <taxon>Chytridiomycota incertae sedis</taxon>
        <taxon>Chytridiomycetes</taxon>
        <taxon>Rhizophlyctidales</taxon>
        <taxon>Rhizophlyctidaceae</taxon>
        <taxon>Rhizophlyctis</taxon>
    </lineage>
</organism>
<evidence type="ECO:0000256" key="2">
    <source>
        <dbReference type="ARBA" id="ARBA00004141"/>
    </source>
</evidence>
<proteinExistence type="inferred from homology"/>
<evidence type="ECO:0000256" key="12">
    <source>
        <dbReference type="SAM" id="MobiDB-lite"/>
    </source>
</evidence>
<keyword evidence="8" id="KW-0350">Heme biosynthesis</keyword>
<reference evidence="14" key="1">
    <citation type="submission" date="2020-05" db="EMBL/GenBank/DDBJ databases">
        <title>Phylogenomic resolution of chytrid fungi.</title>
        <authorList>
            <person name="Stajich J.E."/>
            <person name="Amses K."/>
            <person name="Simmons R."/>
            <person name="Seto K."/>
            <person name="Myers J."/>
            <person name="Bonds A."/>
            <person name="Quandt C.A."/>
            <person name="Barry K."/>
            <person name="Liu P."/>
            <person name="Grigoriev I."/>
            <person name="Longcore J.E."/>
            <person name="James T.Y."/>
        </authorList>
    </citation>
    <scope>NUCLEOTIDE SEQUENCE</scope>
    <source>
        <strain evidence="14">JEL0318</strain>
    </source>
</reference>
<dbReference type="GO" id="GO:0016653">
    <property type="term" value="F:oxidoreductase activity, acting on NAD(P)H, heme protein as acceptor"/>
    <property type="evidence" value="ECO:0007669"/>
    <property type="project" value="TreeGrafter"/>
</dbReference>
<comment type="pathway">
    <text evidence="10">Porphyrin-containing compound metabolism; heme A biosynthesis; heme A from heme O: step 1/1.</text>
</comment>
<evidence type="ECO:0000256" key="4">
    <source>
        <dbReference type="ARBA" id="ARBA00022723"/>
    </source>
</evidence>
<feature type="transmembrane region" description="Helical" evidence="13">
    <location>
        <begin position="454"/>
        <end position="471"/>
    </location>
</feature>
<protein>
    <submittedName>
        <fullName evidence="14">Cytochrome c oxidase assembly protein cox15</fullName>
    </submittedName>
</protein>
<feature type="transmembrane region" description="Helical" evidence="13">
    <location>
        <begin position="326"/>
        <end position="349"/>
    </location>
</feature>
<dbReference type="InterPro" id="IPR023754">
    <property type="entry name" value="HemeA_Synthase_type2"/>
</dbReference>
<name>A0AAD5SKA2_9FUNG</name>
<dbReference type="AlphaFoldDB" id="A0AAD5SKA2"/>
<dbReference type="GO" id="GO:0005743">
    <property type="term" value="C:mitochondrial inner membrane"/>
    <property type="evidence" value="ECO:0007669"/>
    <property type="project" value="TreeGrafter"/>
</dbReference>
<accession>A0AAD5SKA2</accession>
<comment type="cofactor">
    <cofactor evidence="1">
        <name>heme b</name>
        <dbReference type="ChEBI" id="CHEBI:60344"/>
    </cofactor>
</comment>
<evidence type="ECO:0000256" key="1">
    <source>
        <dbReference type="ARBA" id="ARBA00001970"/>
    </source>
</evidence>
<dbReference type="HAMAP" id="MF_01665">
    <property type="entry name" value="HemeA_synth_type2"/>
    <property type="match status" value="1"/>
</dbReference>
<comment type="catalytic activity">
    <reaction evidence="11">
        <text>Fe(II)-heme o + 2 A + H2O = Fe(II)-heme a + 2 AH2</text>
        <dbReference type="Rhea" id="RHEA:63388"/>
        <dbReference type="ChEBI" id="CHEBI:13193"/>
        <dbReference type="ChEBI" id="CHEBI:15377"/>
        <dbReference type="ChEBI" id="CHEBI:17499"/>
        <dbReference type="ChEBI" id="CHEBI:60530"/>
        <dbReference type="ChEBI" id="CHEBI:61715"/>
        <dbReference type="EC" id="1.17.99.9"/>
    </reaction>
    <physiologicalReaction direction="left-to-right" evidence="11">
        <dbReference type="Rhea" id="RHEA:63389"/>
    </physiologicalReaction>
</comment>
<evidence type="ECO:0000256" key="7">
    <source>
        <dbReference type="ARBA" id="ARBA00023004"/>
    </source>
</evidence>
<evidence type="ECO:0000256" key="10">
    <source>
        <dbReference type="ARBA" id="ARBA00044501"/>
    </source>
</evidence>
<dbReference type="PANTHER" id="PTHR23289:SF2">
    <property type="entry name" value="CYTOCHROME C OXIDASE ASSEMBLY PROTEIN COX15 HOMOLOG"/>
    <property type="match status" value="1"/>
</dbReference>